<feature type="region of interest" description="Disordered" evidence="1">
    <location>
        <begin position="1"/>
        <end position="27"/>
    </location>
</feature>
<name>A0AAW0EDE8_9AGAR</name>
<comment type="caution">
    <text evidence="2">The sequence shown here is derived from an EMBL/GenBank/DDBJ whole genome shotgun (WGS) entry which is preliminary data.</text>
</comment>
<gene>
    <name evidence="2" type="ORF">R3P38DRAFT_671030</name>
</gene>
<keyword evidence="3" id="KW-1185">Reference proteome</keyword>
<dbReference type="AlphaFoldDB" id="A0AAW0EDE8"/>
<feature type="compositionally biased region" description="Acidic residues" evidence="1">
    <location>
        <begin position="95"/>
        <end position="105"/>
    </location>
</feature>
<organism evidence="2 3">
    <name type="scientific">Favolaschia claudopus</name>
    <dbReference type="NCBI Taxonomy" id="2862362"/>
    <lineage>
        <taxon>Eukaryota</taxon>
        <taxon>Fungi</taxon>
        <taxon>Dikarya</taxon>
        <taxon>Basidiomycota</taxon>
        <taxon>Agaricomycotina</taxon>
        <taxon>Agaricomycetes</taxon>
        <taxon>Agaricomycetidae</taxon>
        <taxon>Agaricales</taxon>
        <taxon>Marasmiineae</taxon>
        <taxon>Mycenaceae</taxon>
        <taxon>Favolaschia</taxon>
    </lineage>
</organism>
<evidence type="ECO:0000313" key="2">
    <source>
        <dbReference type="EMBL" id="KAK7061712.1"/>
    </source>
</evidence>
<feature type="compositionally biased region" description="Polar residues" evidence="1">
    <location>
        <begin position="153"/>
        <end position="171"/>
    </location>
</feature>
<accession>A0AAW0EDE8</accession>
<dbReference type="Proteomes" id="UP001362999">
    <property type="component" value="Unassembled WGS sequence"/>
</dbReference>
<sequence length="179" mass="19671">MSSGPSKRVETEASRVQTTIPGLASTPEDLALQLRSVGSRIRKTVTEGYSVPSSPSKSQARTTIFTSANDILRDVYGSASPAPLPPSPKKRPREEDTDQDNEESMAVDKVESEGEMEIILETRDKSSRPVKPKPKRSLLQTRSLPAVFGSQRGLPSQQEPDWSLDNSTPSLRSFEPMKM</sequence>
<evidence type="ECO:0000313" key="3">
    <source>
        <dbReference type="Proteomes" id="UP001362999"/>
    </source>
</evidence>
<proteinExistence type="predicted"/>
<feature type="region of interest" description="Disordered" evidence="1">
    <location>
        <begin position="45"/>
        <end position="179"/>
    </location>
</feature>
<dbReference type="EMBL" id="JAWWNJ010000002">
    <property type="protein sequence ID" value="KAK7061712.1"/>
    <property type="molecule type" value="Genomic_DNA"/>
</dbReference>
<reference evidence="2 3" key="1">
    <citation type="journal article" date="2024" name="J Genomics">
        <title>Draft genome sequencing and assembly of Favolaschia claudopus CIRM-BRFM 2984 isolated from oak limbs.</title>
        <authorList>
            <person name="Navarro D."/>
            <person name="Drula E."/>
            <person name="Chaduli D."/>
            <person name="Cazenave R."/>
            <person name="Ahrendt S."/>
            <person name="Wang J."/>
            <person name="Lipzen A."/>
            <person name="Daum C."/>
            <person name="Barry K."/>
            <person name="Grigoriev I.V."/>
            <person name="Favel A."/>
            <person name="Rosso M.N."/>
            <person name="Martin F."/>
        </authorList>
    </citation>
    <scope>NUCLEOTIDE SEQUENCE [LARGE SCALE GENOMIC DNA]</scope>
    <source>
        <strain evidence="2 3">CIRM-BRFM 2984</strain>
    </source>
</reference>
<feature type="compositionally biased region" description="Polar residues" evidence="1">
    <location>
        <begin position="51"/>
        <end position="69"/>
    </location>
</feature>
<evidence type="ECO:0000256" key="1">
    <source>
        <dbReference type="SAM" id="MobiDB-lite"/>
    </source>
</evidence>
<protein>
    <submittedName>
        <fullName evidence="2">Uncharacterized protein</fullName>
    </submittedName>
</protein>